<evidence type="ECO:0000313" key="3">
    <source>
        <dbReference type="EMBL" id="MFC6764305.1"/>
    </source>
</evidence>
<dbReference type="PANTHER" id="PTHR43031:SF1">
    <property type="entry name" value="PYRIDINE NUCLEOTIDE-DISULPHIDE OXIDOREDUCTASE"/>
    <property type="match status" value="1"/>
</dbReference>
<dbReference type="Pfam" id="PF00581">
    <property type="entry name" value="Rhodanese"/>
    <property type="match status" value="1"/>
</dbReference>
<dbReference type="PROSITE" id="PS50206">
    <property type="entry name" value="RHODANESE_3"/>
    <property type="match status" value="1"/>
</dbReference>
<comment type="caution">
    <text evidence="3">The sequence shown here is derived from an EMBL/GenBank/DDBJ whole genome shotgun (WGS) entry which is preliminary data.</text>
</comment>
<protein>
    <submittedName>
        <fullName evidence="3">Rhodanese-like domain-containing protein</fullName>
    </submittedName>
</protein>
<dbReference type="PANTHER" id="PTHR43031">
    <property type="entry name" value="FAD-DEPENDENT OXIDOREDUCTASE"/>
    <property type="match status" value="1"/>
</dbReference>
<evidence type="ECO:0000256" key="1">
    <source>
        <dbReference type="SAM" id="MobiDB-lite"/>
    </source>
</evidence>
<dbReference type="Proteomes" id="UP001596383">
    <property type="component" value="Unassembled WGS sequence"/>
</dbReference>
<feature type="region of interest" description="Disordered" evidence="1">
    <location>
        <begin position="82"/>
        <end position="107"/>
    </location>
</feature>
<dbReference type="AlphaFoldDB" id="A0ABD5SMK5"/>
<keyword evidence="4" id="KW-1185">Reference proteome</keyword>
<dbReference type="InterPro" id="IPR050229">
    <property type="entry name" value="GlpE_sulfurtransferase"/>
</dbReference>
<dbReference type="SUPFAM" id="SSF52821">
    <property type="entry name" value="Rhodanese/Cell cycle control phosphatase"/>
    <property type="match status" value="1"/>
</dbReference>
<dbReference type="EMBL" id="JBHSWV010000073">
    <property type="protein sequence ID" value="MFC6764305.1"/>
    <property type="molecule type" value="Genomic_DNA"/>
</dbReference>
<name>A0ABD5SMK5_9EURY</name>
<organism evidence="3 4">
    <name type="scientific">Natrinema soli</name>
    <dbReference type="NCBI Taxonomy" id="1930624"/>
    <lineage>
        <taxon>Archaea</taxon>
        <taxon>Methanobacteriati</taxon>
        <taxon>Methanobacteriota</taxon>
        <taxon>Stenosarchaea group</taxon>
        <taxon>Halobacteria</taxon>
        <taxon>Halobacteriales</taxon>
        <taxon>Natrialbaceae</taxon>
        <taxon>Natrinema</taxon>
    </lineage>
</organism>
<evidence type="ECO:0000259" key="2">
    <source>
        <dbReference type="PROSITE" id="PS50206"/>
    </source>
</evidence>
<dbReference type="Gene3D" id="3.40.250.10">
    <property type="entry name" value="Rhodanese-like domain"/>
    <property type="match status" value="1"/>
</dbReference>
<evidence type="ECO:0000313" key="4">
    <source>
        <dbReference type="Proteomes" id="UP001596383"/>
    </source>
</evidence>
<dbReference type="InterPro" id="IPR001763">
    <property type="entry name" value="Rhodanese-like_dom"/>
</dbReference>
<dbReference type="SMART" id="SM00450">
    <property type="entry name" value="RHOD"/>
    <property type="match status" value="1"/>
</dbReference>
<sequence length="107" mass="11886">MTTIDSETLRERLENGDDVCVVDIRSEEDYKEDHIEGSQNQPIREALLSGNVEEALAKLDHLPDEEELVMVCDAGVASTETARQLQDQGRDASALDGGLTAWKRDQE</sequence>
<proteinExistence type="predicted"/>
<feature type="domain" description="Rhodanese" evidence="2">
    <location>
        <begin position="15"/>
        <end position="107"/>
    </location>
</feature>
<reference evidence="3 4" key="1">
    <citation type="journal article" date="2019" name="Int. J. Syst. Evol. Microbiol.">
        <title>The Global Catalogue of Microorganisms (GCM) 10K type strain sequencing project: providing services to taxonomists for standard genome sequencing and annotation.</title>
        <authorList>
            <consortium name="The Broad Institute Genomics Platform"/>
            <consortium name="The Broad Institute Genome Sequencing Center for Infectious Disease"/>
            <person name="Wu L."/>
            <person name="Ma J."/>
        </authorList>
    </citation>
    <scope>NUCLEOTIDE SEQUENCE [LARGE SCALE GENOMIC DNA]</scope>
    <source>
        <strain evidence="3 4">LMG 29247</strain>
    </source>
</reference>
<dbReference type="RefSeq" id="WP_273737378.1">
    <property type="nucleotide sequence ID" value="NZ_JAQIVI010000073.1"/>
</dbReference>
<gene>
    <name evidence="3" type="ORF">ACFQE6_04365</name>
</gene>
<accession>A0ABD5SMK5</accession>
<dbReference type="CDD" id="cd00158">
    <property type="entry name" value="RHOD"/>
    <property type="match status" value="1"/>
</dbReference>
<dbReference type="InterPro" id="IPR036873">
    <property type="entry name" value="Rhodanese-like_dom_sf"/>
</dbReference>